<evidence type="ECO:0000256" key="4">
    <source>
        <dbReference type="PROSITE-ProRule" id="PRU00834"/>
    </source>
</evidence>
<dbReference type="Proteomes" id="UP000198341">
    <property type="component" value="Chromosome 1"/>
</dbReference>
<evidence type="ECO:0000313" key="7">
    <source>
        <dbReference type="Proteomes" id="UP000198341"/>
    </source>
</evidence>
<name>K8ENJ7_9CHLO</name>
<dbReference type="GO" id="GO:0008270">
    <property type="term" value="F:zinc ion binding"/>
    <property type="evidence" value="ECO:0007669"/>
    <property type="project" value="UniProtKB-KW"/>
</dbReference>
<keyword evidence="1" id="KW-0479">Metal-binding</keyword>
<dbReference type="PROSITE" id="PS51501">
    <property type="entry name" value="ZF_DNL"/>
    <property type="match status" value="1"/>
</dbReference>
<dbReference type="GeneID" id="19018004"/>
<accession>K8ENJ7</accession>
<evidence type="ECO:0000256" key="1">
    <source>
        <dbReference type="ARBA" id="ARBA00022723"/>
    </source>
</evidence>
<protein>
    <recommendedName>
        <fullName evidence="5">DNL-type domain-containing protein</fullName>
    </recommendedName>
</protein>
<dbReference type="GO" id="GO:0050821">
    <property type="term" value="P:protein stabilization"/>
    <property type="evidence" value="ECO:0007669"/>
    <property type="project" value="TreeGrafter"/>
</dbReference>
<dbReference type="eggNOG" id="KOG3277">
    <property type="taxonomic scope" value="Eukaryota"/>
</dbReference>
<dbReference type="Pfam" id="PF05180">
    <property type="entry name" value="zf-DNL"/>
    <property type="match status" value="1"/>
</dbReference>
<dbReference type="GO" id="GO:0051087">
    <property type="term" value="F:protein-folding chaperone binding"/>
    <property type="evidence" value="ECO:0007669"/>
    <property type="project" value="TreeGrafter"/>
</dbReference>
<keyword evidence="2 4" id="KW-0863">Zinc-finger</keyword>
<dbReference type="GO" id="GO:0006457">
    <property type="term" value="P:protein folding"/>
    <property type="evidence" value="ECO:0007669"/>
    <property type="project" value="TreeGrafter"/>
</dbReference>
<dbReference type="EMBL" id="FO082278">
    <property type="protein sequence ID" value="CCO14000.1"/>
    <property type="molecule type" value="Genomic_DNA"/>
</dbReference>
<dbReference type="AlphaFoldDB" id="K8ENJ7"/>
<evidence type="ECO:0000256" key="2">
    <source>
        <dbReference type="ARBA" id="ARBA00022771"/>
    </source>
</evidence>
<dbReference type="RefSeq" id="XP_007515121.1">
    <property type="nucleotide sequence ID" value="XM_007515059.1"/>
</dbReference>
<evidence type="ECO:0000259" key="5">
    <source>
        <dbReference type="PROSITE" id="PS51501"/>
    </source>
</evidence>
<gene>
    <name evidence="6" type="ORF">Bathy01g02690</name>
</gene>
<reference evidence="6 7" key="1">
    <citation type="submission" date="2011-10" db="EMBL/GenBank/DDBJ databases">
        <authorList>
            <person name="Genoscope - CEA"/>
        </authorList>
    </citation>
    <scope>NUCLEOTIDE SEQUENCE [LARGE SCALE GENOMIC DNA]</scope>
    <source>
        <strain evidence="6 7">RCC 1105</strain>
    </source>
</reference>
<feature type="domain" description="DNL-type" evidence="5">
    <location>
        <begin position="80"/>
        <end position="171"/>
    </location>
</feature>
<dbReference type="GO" id="GO:0005739">
    <property type="term" value="C:mitochondrion"/>
    <property type="evidence" value="ECO:0007669"/>
    <property type="project" value="TreeGrafter"/>
</dbReference>
<organism evidence="6 7">
    <name type="scientific">Bathycoccus prasinos</name>
    <dbReference type="NCBI Taxonomy" id="41875"/>
    <lineage>
        <taxon>Eukaryota</taxon>
        <taxon>Viridiplantae</taxon>
        <taxon>Chlorophyta</taxon>
        <taxon>Mamiellophyceae</taxon>
        <taxon>Mamiellales</taxon>
        <taxon>Bathycoccaceae</taxon>
        <taxon>Bathycoccus</taxon>
    </lineage>
</organism>
<dbReference type="InterPro" id="IPR024158">
    <property type="entry name" value="Mt_import_TIM15"/>
</dbReference>
<dbReference type="InterPro" id="IPR007853">
    <property type="entry name" value="Znf_DNL-typ"/>
</dbReference>
<keyword evidence="3" id="KW-0862">Zinc</keyword>
<evidence type="ECO:0000313" key="6">
    <source>
        <dbReference type="EMBL" id="CCO14000.1"/>
    </source>
</evidence>
<dbReference type="KEGG" id="bpg:Bathy01g02690"/>
<dbReference type="PANTHER" id="PTHR20922:SF13">
    <property type="entry name" value="DNL-TYPE ZINC FINGER PROTEIN"/>
    <property type="match status" value="1"/>
</dbReference>
<evidence type="ECO:0000256" key="3">
    <source>
        <dbReference type="ARBA" id="ARBA00022833"/>
    </source>
</evidence>
<dbReference type="OrthoDB" id="512667at2759"/>
<sequence length="190" mass="20983">MMKRGGALLLRRLASSSASAFTKTNSGTFASSSAASASAARGCVFRGNSLRRHSICSSWRAFTTSDGGGGKEAEEEQKKEKKKELYMAFTCGKCETRSIKGFSKRAYHFGVVVVTCPGCERKHVVADRLGWFGEKGDAGDFIQEKEKKKKGGKEEEEKATMMRAKIEADGTLEFDEDELEAWRARLKEEK</sequence>
<dbReference type="STRING" id="41875.K8ENJ7"/>
<dbReference type="PANTHER" id="PTHR20922">
    <property type="entry name" value="DNL-TYPE ZINC FINGER PROTEIN"/>
    <property type="match status" value="1"/>
</dbReference>
<keyword evidence="7" id="KW-1185">Reference proteome</keyword>
<dbReference type="GO" id="GO:0030150">
    <property type="term" value="P:protein import into mitochondrial matrix"/>
    <property type="evidence" value="ECO:0007669"/>
    <property type="project" value="TreeGrafter"/>
</dbReference>
<proteinExistence type="predicted"/>